<name>A0ABV6U6D3_9ACTN</name>
<accession>A0ABV6U6D3</accession>
<organism evidence="1 2">
    <name type="scientific">Sphaerimonospora cavernae</name>
    <dbReference type="NCBI Taxonomy" id="1740611"/>
    <lineage>
        <taxon>Bacteria</taxon>
        <taxon>Bacillati</taxon>
        <taxon>Actinomycetota</taxon>
        <taxon>Actinomycetes</taxon>
        <taxon>Streptosporangiales</taxon>
        <taxon>Streptosporangiaceae</taxon>
        <taxon>Sphaerimonospora</taxon>
    </lineage>
</organism>
<keyword evidence="2" id="KW-1185">Reference proteome</keyword>
<gene>
    <name evidence="1" type="ORF">ACFHYQ_17025</name>
</gene>
<comment type="caution">
    <text evidence="1">The sequence shown here is derived from an EMBL/GenBank/DDBJ whole genome shotgun (WGS) entry which is preliminary data.</text>
</comment>
<evidence type="ECO:0000313" key="2">
    <source>
        <dbReference type="Proteomes" id="UP001589870"/>
    </source>
</evidence>
<dbReference type="Gene3D" id="3.30.420.40">
    <property type="match status" value="2"/>
</dbReference>
<dbReference type="Proteomes" id="UP001589870">
    <property type="component" value="Unassembled WGS sequence"/>
</dbReference>
<reference evidence="1 2" key="1">
    <citation type="submission" date="2024-09" db="EMBL/GenBank/DDBJ databases">
        <authorList>
            <person name="Sun Q."/>
            <person name="Mori K."/>
        </authorList>
    </citation>
    <scope>NUCLEOTIDE SEQUENCE [LARGE SCALE GENOMIC DNA]</scope>
    <source>
        <strain evidence="1 2">TBRC 1851</strain>
    </source>
</reference>
<proteinExistence type="predicted"/>
<dbReference type="EMBL" id="JBHMQT010000036">
    <property type="protein sequence ID" value="MFC0864004.1"/>
    <property type="molecule type" value="Genomic_DNA"/>
</dbReference>
<dbReference type="RefSeq" id="WP_394302126.1">
    <property type="nucleotide sequence ID" value="NZ_JBHMQT010000036.1"/>
</dbReference>
<dbReference type="InterPro" id="IPR043129">
    <property type="entry name" value="ATPase_NBD"/>
</dbReference>
<protein>
    <recommendedName>
        <fullName evidence="3">Molecular chaperone DnaK (HSP70)</fullName>
    </recommendedName>
</protein>
<sequence length="970" mass="107959">MTTRLEWAPEPRRVAKNDRHSGFVAIDFGTTNTTMTLYDRNVAERPPLPAAQHAALLEAVTSLLTDGLPVTDMPRERHHKEWKGVLDGIAADRLDRPDATAAALVQLIKGTTATSPGELHDLIRDLDRRAATCTEAVRRWLRYRLHRCHEAAFTAPALEQRWLHVVTFGDLESSEVISRAEVRQENPLLVRLRPQTFEGQEKTPVAVLNLKQLVTRVPPESHIDQENRAIGAEGLFAGVVSSLLGRGDGFIEEGRPAFGPGRLDHVVLTYPTMSSPDVRRNLRRIVHETLGVTLVDTDYDEAIAAALFFLMRDLGPHYGTGLEALRARYRPVKGATGAYEENVLVIDVGGGTTDIALVRFLLKDRTARHRVEMLPYTGRDYSIVPTLRGTSGKAQRGGNFLTLRVFHWLKAVIADLVLRSAAESGSTDVRQWLDLTVSELHPSRRDGKKYLAGKLQGDMLAVLRGGTAGRRMHDPDLFADVERVVRTHYRGDPPLDETSADRAGRLFDGLWRLAEKVKLSLNEQPEHVIDELDLRPLIDIAFEESQTSQPGILQKPVLGQATLHDITRPMLEEIAQLALGLAQARLDGPDDRLDRIVLTGKAGMTPLLRTVIKERFCARDADPAKFDSVEIVGERRYAKNAASIGAAWAAVVRGYHLSDDEVRNIVVHGGTDVDIDIDNLFRNLPYTLIRGGGGDHDSTLFKVGDEFPQHRGGRSFLRSRLLRLGDGLTVQRVVYGGTNQEWGSFKWENALVDQQRADPSFEINRTIWPAQISAQVEVDDHQELRLHLWRGEEPGYLVMDRDAIEVVHMADRLADQDIAFGLDMAERITVNRPTGNDDLGGSRVFTTHDSAAGPFFQRFTDDSGRSVDGVISGCPLPDPPRNGQWAFFLDQDERSLELGTVTAPADAAYTSYWATLDETGSLRIHAERPDYWKARDVADLQDHSGKVLTLDISVRPQRGVDPDDPYNGQQ</sequence>
<evidence type="ECO:0008006" key="3">
    <source>
        <dbReference type="Google" id="ProtNLM"/>
    </source>
</evidence>
<dbReference type="PANTHER" id="PTHR42749">
    <property type="entry name" value="CELL SHAPE-DETERMINING PROTEIN MREB"/>
    <property type="match status" value="1"/>
</dbReference>
<dbReference type="SUPFAM" id="SSF53067">
    <property type="entry name" value="Actin-like ATPase domain"/>
    <property type="match status" value="1"/>
</dbReference>
<evidence type="ECO:0000313" key="1">
    <source>
        <dbReference type="EMBL" id="MFC0864004.1"/>
    </source>
</evidence>
<dbReference type="Gene3D" id="3.90.640.10">
    <property type="entry name" value="Actin, Chain A, domain 4"/>
    <property type="match status" value="1"/>
</dbReference>
<dbReference type="PANTHER" id="PTHR42749:SF1">
    <property type="entry name" value="CELL SHAPE-DETERMINING PROTEIN MREB"/>
    <property type="match status" value="1"/>
</dbReference>